<comment type="caution">
    <text evidence="1">The sequence shown here is derived from an EMBL/GenBank/DDBJ whole genome shotgun (WGS) entry which is preliminary data.</text>
</comment>
<dbReference type="AlphaFoldDB" id="A0A916WRX4"/>
<evidence type="ECO:0000313" key="1">
    <source>
        <dbReference type="EMBL" id="GGB24086.1"/>
    </source>
</evidence>
<reference evidence="1" key="1">
    <citation type="journal article" date="2014" name="Int. J. Syst. Evol. Microbiol.">
        <title>Complete genome sequence of Corynebacterium casei LMG S-19264T (=DSM 44701T), isolated from a smear-ripened cheese.</title>
        <authorList>
            <consortium name="US DOE Joint Genome Institute (JGI-PGF)"/>
            <person name="Walter F."/>
            <person name="Albersmeier A."/>
            <person name="Kalinowski J."/>
            <person name="Ruckert C."/>
        </authorList>
    </citation>
    <scope>NUCLEOTIDE SEQUENCE</scope>
    <source>
        <strain evidence="1">CGMCC 1.12827</strain>
    </source>
</reference>
<dbReference type="EMBL" id="BMGC01000005">
    <property type="protein sequence ID" value="GGB24086.1"/>
    <property type="molecule type" value="Genomic_DNA"/>
</dbReference>
<protein>
    <submittedName>
        <fullName evidence="1">Uncharacterized protein</fullName>
    </submittedName>
</protein>
<keyword evidence="2" id="KW-1185">Reference proteome</keyword>
<reference evidence="1" key="2">
    <citation type="submission" date="2020-09" db="EMBL/GenBank/DDBJ databases">
        <authorList>
            <person name="Sun Q."/>
            <person name="Zhou Y."/>
        </authorList>
    </citation>
    <scope>NUCLEOTIDE SEQUENCE</scope>
    <source>
        <strain evidence="1">CGMCC 1.12827</strain>
    </source>
</reference>
<evidence type="ECO:0000313" key="2">
    <source>
        <dbReference type="Proteomes" id="UP000621454"/>
    </source>
</evidence>
<proteinExistence type="predicted"/>
<sequence>MSDVDRSVIIGASYRECAPGSSDGACVPMGSHADGSDFAPRPRDVTVARPCRIPTGFRIRGPA</sequence>
<organism evidence="1 2">
    <name type="scientific">Gordonia jinhuaensis</name>
    <dbReference type="NCBI Taxonomy" id="1517702"/>
    <lineage>
        <taxon>Bacteria</taxon>
        <taxon>Bacillati</taxon>
        <taxon>Actinomycetota</taxon>
        <taxon>Actinomycetes</taxon>
        <taxon>Mycobacteriales</taxon>
        <taxon>Gordoniaceae</taxon>
        <taxon>Gordonia</taxon>
    </lineage>
</organism>
<accession>A0A916WRX4</accession>
<dbReference type="Proteomes" id="UP000621454">
    <property type="component" value="Unassembled WGS sequence"/>
</dbReference>
<gene>
    <name evidence="1" type="ORF">GCM10011489_10440</name>
</gene>
<name>A0A916WRX4_9ACTN</name>